<dbReference type="Proteomes" id="UP000225548">
    <property type="component" value="Unassembled WGS sequence"/>
</dbReference>
<dbReference type="EMBL" id="PDJG01000001">
    <property type="protein sequence ID" value="PFG34856.1"/>
    <property type="molecule type" value="Genomic_DNA"/>
</dbReference>
<feature type="domain" description="Aminoglycoside phosphotransferase" evidence="2">
    <location>
        <begin position="32"/>
        <end position="258"/>
    </location>
</feature>
<dbReference type="Pfam" id="PF01636">
    <property type="entry name" value="APH"/>
    <property type="match status" value="1"/>
</dbReference>
<keyword evidence="4" id="KW-1185">Reference proteome</keyword>
<dbReference type="AlphaFoldDB" id="A0A2A9E881"/>
<evidence type="ECO:0000313" key="3">
    <source>
        <dbReference type="EMBL" id="PFG34856.1"/>
    </source>
</evidence>
<evidence type="ECO:0000313" key="4">
    <source>
        <dbReference type="Proteomes" id="UP000225548"/>
    </source>
</evidence>
<comment type="similarity">
    <text evidence="1">Belongs to the pseudomonas-type ThrB family.</text>
</comment>
<keyword evidence="3" id="KW-0418">Kinase</keyword>
<dbReference type="Gene3D" id="3.90.1200.10">
    <property type="match status" value="1"/>
</dbReference>
<dbReference type="PANTHER" id="PTHR21064">
    <property type="entry name" value="AMINOGLYCOSIDE PHOSPHOTRANSFERASE DOMAIN-CONTAINING PROTEIN-RELATED"/>
    <property type="match status" value="1"/>
</dbReference>
<organism evidence="3 4">
    <name type="scientific">Sanguibacter antarcticus</name>
    <dbReference type="NCBI Taxonomy" id="372484"/>
    <lineage>
        <taxon>Bacteria</taxon>
        <taxon>Bacillati</taxon>
        <taxon>Actinomycetota</taxon>
        <taxon>Actinomycetes</taxon>
        <taxon>Micrococcales</taxon>
        <taxon>Sanguibacteraceae</taxon>
        <taxon>Sanguibacter</taxon>
    </lineage>
</organism>
<comment type="caution">
    <text evidence="3">The sequence shown here is derived from an EMBL/GenBank/DDBJ whole genome shotgun (WGS) entry which is preliminary data.</text>
</comment>
<evidence type="ECO:0000259" key="2">
    <source>
        <dbReference type="Pfam" id="PF01636"/>
    </source>
</evidence>
<dbReference type="InterPro" id="IPR011009">
    <property type="entry name" value="Kinase-like_dom_sf"/>
</dbReference>
<protein>
    <submittedName>
        <fullName evidence="3">Ser/Thr protein kinase RdoA (MazF antagonist)</fullName>
    </submittedName>
</protein>
<dbReference type="InterPro" id="IPR002575">
    <property type="entry name" value="Aminoglycoside_PTrfase"/>
</dbReference>
<dbReference type="SUPFAM" id="SSF56112">
    <property type="entry name" value="Protein kinase-like (PK-like)"/>
    <property type="match status" value="1"/>
</dbReference>
<gene>
    <name evidence="3" type="ORF">ATL42_2786</name>
</gene>
<sequence>MSDNRLHPMEQVDNALMKRLCEPYGLVPEGFSVLSGGLINTNVKVETAEGPVLLRIYISERTCEQVEFEMSVLKQLHEQGLPVQRPRSTVNGALVSSDSGRHHVVLDFVPGTAMDDEDLDDRMAADIGRFVAHMHEALDGFVPRGSRPSADTAFIDTQLDSLAELEGGYRGVQNLWPAIRDYFNSRDVAQGVVHADIYPGNIIVDETNRLRAVIDFDDCYWGTQVFDLAIVTMAFSFIGACGHDWRRAGLVLGAYEAVRGPIDSQDLYLSMILNCVRFYVYTLPLTRAEGREAIENPFARRAAHLVDATTRTEFFTSREL</sequence>
<name>A0A2A9E881_9MICO</name>
<dbReference type="PANTHER" id="PTHR21064:SF6">
    <property type="entry name" value="AMINOGLYCOSIDE PHOSPHOTRANSFERASE DOMAIN-CONTAINING PROTEIN"/>
    <property type="match status" value="1"/>
</dbReference>
<evidence type="ECO:0000256" key="1">
    <source>
        <dbReference type="ARBA" id="ARBA00038240"/>
    </source>
</evidence>
<dbReference type="GO" id="GO:0019202">
    <property type="term" value="F:amino acid kinase activity"/>
    <property type="evidence" value="ECO:0007669"/>
    <property type="project" value="TreeGrafter"/>
</dbReference>
<dbReference type="Gene3D" id="3.30.200.20">
    <property type="entry name" value="Phosphorylase Kinase, domain 1"/>
    <property type="match status" value="1"/>
</dbReference>
<keyword evidence="3" id="KW-0808">Transferase</keyword>
<accession>A0A2A9E881</accession>
<reference evidence="3 4" key="1">
    <citation type="submission" date="2017-10" db="EMBL/GenBank/DDBJ databases">
        <title>Sequencing the genomes of 1000 actinobacteria strains.</title>
        <authorList>
            <person name="Klenk H.-P."/>
        </authorList>
    </citation>
    <scope>NUCLEOTIDE SEQUENCE [LARGE SCALE GENOMIC DNA]</scope>
    <source>
        <strain evidence="3 4">DSM 18966</strain>
    </source>
</reference>
<proteinExistence type="inferred from homology"/>
<dbReference type="InterPro" id="IPR050249">
    <property type="entry name" value="Pseudomonas-type_ThrB"/>
</dbReference>